<dbReference type="EMBL" id="CP054614">
    <property type="protein sequence ID" value="QKS56850.1"/>
    <property type="molecule type" value="Genomic_DNA"/>
</dbReference>
<dbReference type="EMBL" id="QJSW01000009">
    <property type="protein sequence ID" value="PYE48311.1"/>
    <property type="molecule type" value="Genomic_DNA"/>
</dbReference>
<dbReference type="Proteomes" id="UP000247790">
    <property type="component" value="Unassembled WGS sequence"/>
</dbReference>
<proteinExistence type="predicted"/>
<keyword evidence="4" id="KW-1185">Reference proteome</keyword>
<evidence type="ECO:0000313" key="4">
    <source>
        <dbReference type="Proteomes" id="UP000509327"/>
    </source>
</evidence>
<protein>
    <submittedName>
        <fullName evidence="1">Uncharacterized protein</fullName>
    </submittedName>
</protein>
<dbReference type="AlphaFoldDB" id="A0A2V4V8T5"/>
<accession>A0A2V4V8T5</accession>
<evidence type="ECO:0000313" key="1">
    <source>
        <dbReference type="EMBL" id="PYE48311.1"/>
    </source>
</evidence>
<reference evidence="1 3" key="1">
    <citation type="submission" date="2018-06" db="EMBL/GenBank/DDBJ databases">
        <title>Genomic Encyclopedia of Type Strains, Phase III (KMG-III): the genomes of soil and plant-associated and newly described type strains.</title>
        <authorList>
            <person name="Whitman W."/>
        </authorList>
    </citation>
    <scope>NUCLEOTIDE SEQUENCE [LARGE SCALE GENOMIC DNA]</scope>
    <source>
        <strain evidence="1 3">CECT 7022</strain>
    </source>
</reference>
<dbReference type="Proteomes" id="UP000509327">
    <property type="component" value="Chromosome"/>
</dbReference>
<evidence type="ECO:0000313" key="2">
    <source>
        <dbReference type="EMBL" id="QKS56850.1"/>
    </source>
</evidence>
<gene>
    <name evidence="1" type="ORF">DFQ00_109165</name>
    <name evidence="2" type="ORF">HUB98_11265</name>
</gene>
<name>A0A2V4V8T5_PAEBA</name>
<reference evidence="2 4" key="2">
    <citation type="submission" date="2020-06" db="EMBL/GenBank/DDBJ databases">
        <title>Complete genome of Paenibacillus barcinonensis KACC11450.</title>
        <authorList>
            <person name="Kim M."/>
            <person name="Park Y.-J."/>
            <person name="Shin J.-H."/>
        </authorList>
    </citation>
    <scope>NUCLEOTIDE SEQUENCE [LARGE SCALE GENOMIC DNA]</scope>
    <source>
        <strain evidence="2 4">KACC11450</strain>
    </source>
</reference>
<evidence type="ECO:0000313" key="3">
    <source>
        <dbReference type="Proteomes" id="UP000247790"/>
    </source>
</evidence>
<organism evidence="1 3">
    <name type="scientific">Paenibacillus barcinonensis</name>
    <dbReference type="NCBI Taxonomy" id="198119"/>
    <lineage>
        <taxon>Bacteria</taxon>
        <taxon>Bacillati</taxon>
        <taxon>Bacillota</taxon>
        <taxon>Bacilli</taxon>
        <taxon>Bacillales</taxon>
        <taxon>Paenibacillaceae</taxon>
        <taxon>Paenibacillus</taxon>
    </lineage>
</organism>
<dbReference type="RefSeq" id="WP_110897450.1">
    <property type="nucleotide sequence ID" value="NZ_CP054614.1"/>
</dbReference>
<sequence>MKPHSVLIDGLFGVAFLRGAGGLKCTFTMSQMPATLDLNLHILEEMQQFTAEICAGRGGSDGTEGINRDSFL</sequence>